<dbReference type="EMBL" id="CAMAPF010000920">
    <property type="protein sequence ID" value="CAH9121179.1"/>
    <property type="molecule type" value="Genomic_DNA"/>
</dbReference>
<dbReference type="AlphaFoldDB" id="A0AAV0EGE5"/>
<gene>
    <name evidence="1" type="ORF">CEPIT_LOCUS23498</name>
</gene>
<name>A0AAV0EGE5_9ASTE</name>
<accession>A0AAV0EGE5</accession>
<organism evidence="1 2">
    <name type="scientific">Cuscuta epithymum</name>
    <dbReference type="NCBI Taxonomy" id="186058"/>
    <lineage>
        <taxon>Eukaryota</taxon>
        <taxon>Viridiplantae</taxon>
        <taxon>Streptophyta</taxon>
        <taxon>Embryophyta</taxon>
        <taxon>Tracheophyta</taxon>
        <taxon>Spermatophyta</taxon>
        <taxon>Magnoliopsida</taxon>
        <taxon>eudicotyledons</taxon>
        <taxon>Gunneridae</taxon>
        <taxon>Pentapetalae</taxon>
        <taxon>asterids</taxon>
        <taxon>lamiids</taxon>
        <taxon>Solanales</taxon>
        <taxon>Convolvulaceae</taxon>
        <taxon>Cuscuteae</taxon>
        <taxon>Cuscuta</taxon>
        <taxon>Cuscuta subgen. Cuscuta</taxon>
    </lineage>
</organism>
<keyword evidence="2" id="KW-1185">Reference proteome</keyword>
<comment type="caution">
    <text evidence="1">The sequence shown here is derived from an EMBL/GenBank/DDBJ whole genome shotgun (WGS) entry which is preliminary data.</text>
</comment>
<reference evidence="1" key="1">
    <citation type="submission" date="2022-07" db="EMBL/GenBank/DDBJ databases">
        <authorList>
            <person name="Macas J."/>
            <person name="Novak P."/>
            <person name="Neumann P."/>
        </authorList>
    </citation>
    <scope>NUCLEOTIDE SEQUENCE</scope>
</reference>
<protein>
    <submittedName>
        <fullName evidence="1">Uncharacterized protein</fullName>
    </submittedName>
</protein>
<proteinExistence type="predicted"/>
<evidence type="ECO:0000313" key="2">
    <source>
        <dbReference type="Proteomes" id="UP001152523"/>
    </source>
</evidence>
<sequence>MHKVLYLVIRKWNLFFRLASLPLHTVRFNFPVNSGKPHLLPASSTRRWGDLTNGRKTSLRASVDHSSASSTNDLLPGHGYPTARWKFKGRALVHMAINNSCLS</sequence>
<evidence type="ECO:0000313" key="1">
    <source>
        <dbReference type="EMBL" id="CAH9121179.1"/>
    </source>
</evidence>
<dbReference type="Proteomes" id="UP001152523">
    <property type="component" value="Unassembled WGS sequence"/>
</dbReference>